<dbReference type="Proteomes" id="UP000887013">
    <property type="component" value="Unassembled WGS sequence"/>
</dbReference>
<dbReference type="EMBL" id="BMAW01077068">
    <property type="protein sequence ID" value="GFU04483.1"/>
    <property type="molecule type" value="Genomic_DNA"/>
</dbReference>
<proteinExistence type="predicted"/>
<organism evidence="2 3">
    <name type="scientific">Nephila pilipes</name>
    <name type="common">Giant wood spider</name>
    <name type="synonym">Nephila maculata</name>
    <dbReference type="NCBI Taxonomy" id="299642"/>
    <lineage>
        <taxon>Eukaryota</taxon>
        <taxon>Metazoa</taxon>
        <taxon>Ecdysozoa</taxon>
        <taxon>Arthropoda</taxon>
        <taxon>Chelicerata</taxon>
        <taxon>Arachnida</taxon>
        <taxon>Araneae</taxon>
        <taxon>Araneomorphae</taxon>
        <taxon>Entelegynae</taxon>
        <taxon>Araneoidea</taxon>
        <taxon>Nephilidae</taxon>
        <taxon>Nephila</taxon>
    </lineage>
</organism>
<keyword evidence="3" id="KW-1185">Reference proteome</keyword>
<name>A0A8X6Q866_NEPPI</name>
<protein>
    <submittedName>
        <fullName evidence="2">Uncharacterized protein</fullName>
    </submittedName>
</protein>
<sequence length="67" mass="7762">MSSNNDHRAHRRGDHQHWILSLYLDSEFGILERHKTTDDPASKTADDRFRIYGPNAIQTPYSPDIVP</sequence>
<accession>A0A8X6Q866</accession>
<evidence type="ECO:0000313" key="2">
    <source>
        <dbReference type="EMBL" id="GFU04483.1"/>
    </source>
</evidence>
<comment type="caution">
    <text evidence="2">The sequence shown here is derived from an EMBL/GenBank/DDBJ whole genome shotgun (WGS) entry which is preliminary data.</text>
</comment>
<feature type="non-terminal residue" evidence="2">
    <location>
        <position position="67"/>
    </location>
</feature>
<dbReference type="EMBL" id="BMAW01075979">
    <property type="protein sequence ID" value="GFT99395.1"/>
    <property type="molecule type" value="Genomic_DNA"/>
</dbReference>
<evidence type="ECO:0000313" key="3">
    <source>
        <dbReference type="Proteomes" id="UP000887013"/>
    </source>
</evidence>
<reference evidence="2" key="1">
    <citation type="submission" date="2020-08" db="EMBL/GenBank/DDBJ databases">
        <title>Multicomponent nature underlies the extraordinary mechanical properties of spider dragline silk.</title>
        <authorList>
            <person name="Kono N."/>
            <person name="Nakamura H."/>
            <person name="Mori M."/>
            <person name="Yoshida Y."/>
            <person name="Ohtoshi R."/>
            <person name="Malay A.D."/>
            <person name="Moran D.A.P."/>
            <person name="Tomita M."/>
            <person name="Numata K."/>
            <person name="Arakawa K."/>
        </authorList>
    </citation>
    <scope>NUCLEOTIDE SEQUENCE</scope>
</reference>
<gene>
    <name evidence="1" type="ORF">NPIL_460721</name>
    <name evidence="2" type="ORF">NPIL_626661</name>
</gene>
<dbReference type="AlphaFoldDB" id="A0A8X6Q866"/>
<evidence type="ECO:0000313" key="1">
    <source>
        <dbReference type="EMBL" id="GFT99395.1"/>
    </source>
</evidence>